<organism evidence="3">
    <name type="scientific">Rodentolepis nana</name>
    <name type="common">Dwarf tapeworm</name>
    <name type="synonym">Hymenolepis nana</name>
    <dbReference type="NCBI Taxonomy" id="102285"/>
    <lineage>
        <taxon>Eukaryota</taxon>
        <taxon>Metazoa</taxon>
        <taxon>Spiralia</taxon>
        <taxon>Lophotrochozoa</taxon>
        <taxon>Platyhelminthes</taxon>
        <taxon>Cestoda</taxon>
        <taxon>Eucestoda</taxon>
        <taxon>Cyclophyllidea</taxon>
        <taxon>Hymenolepididae</taxon>
        <taxon>Rodentolepis</taxon>
    </lineage>
</organism>
<gene>
    <name evidence="1" type="ORF">HNAJ_LOCUS6966</name>
</gene>
<sequence>MVCLPTQISRPQSGLWENDVYPTTFMDTLQEPLYFKGNPNRYNHFGTFGPSNFAYDHSQVQNISEFNDISFPQYFNTMQPNQLWRTRSVGATFSAGNFPFNYDLVNHIRNNTGSLKHLNPQNDNLLPPPPNLVLTPVSKTSEDLKKFPRITMNPVSTSAAVYDDVASSSTITINSKEPKIFNLPRDPILPSLVEFDKSPKSAPNVSSKV</sequence>
<reference evidence="1 2" key="2">
    <citation type="submission" date="2018-11" db="EMBL/GenBank/DDBJ databases">
        <authorList>
            <consortium name="Pathogen Informatics"/>
        </authorList>
    </citation>
    <scope>NUCLEOTIDE SEQUENCE [LARGE SCALE GENOMIC DNA]</scope>
</reference>
<keyword evidence="2" id="KW-1185">Reference proteome</keyword>
<evidence type="ECO:0000313" key="1">
    <source>
        <dbReference type="EMBL" id="VDO02826.1"/>
    </source>
</evidence>
<evidence type="ECO:0000313" key="3">
    <source>
        <dbReference type="WBParaSite" id="HNAJ_0000697201-mRNA-1"/>
    </source>
</evidence>
<dbReference type="WBParaSite" id="HNAJ_0000697201-mRNA-1">
    <property type="protein sequence ID" value="HNAJ_0000697201-mRNA-1"/>
    <property type="gene ID" value="HNAJ_0000697201"/>
</dbReference>
<name>A0A0R3TIT1_RODNA</name>
<dbReference type="EMBL" id="UZAE01009412">
    <property type="protein sequence ID" value="VDO02826.1"/>
    <property type="molecule type" value="Genomic_DNA"/>
</dbReference>
<reference evidence="3" key="1">
    <citation type="submission" date="2017-02" db="UniProtKB">
        <authorList>
            <consortium name="WormBaseParasite"/>
        </authorList>
    </citation>
    <scope>IDENTIFICATION</scope>
</reference>
<dbReference type="AlphaFoldDB" id="A0A0R3TIT1"/>
<dbReference type="OrthoDB" id="6261361at2759"/>
<evidence type="ECO:0000313" key="2">
    <source>
        <dbReference type="Proteomes" id="UP000278807"/>
    </source>
</evidence>
<protein>
    <submittedName>
        <fullName evidence="3">Reverse transcriptase domain-containing protein</fullName>
    </submittedName>
</protein>
<accession>A0A0R3TIT1</accession>
<proteinExistence type="predicted"/>
<dbReference type="Proteomes" id="UP000278807">
    <property type="component" value="Unassembled WGS sequence"/>
</dbReference>